<dbReference type="HOGENOM" id="CLU_2586839_0_0_10"/>
<dbReference type="AlphaFoldDB" id="C9LEQ4"/>
<accession>C9LEQ4</accession>
<evidence type="ECO:0000313" key="2">
    <source>
        <dbReference type="Proteomes" id="UP000003460"/>
    </source>
</evidence>
<organism evidence="1 2">
    <name type="scientific">Alloprevotella tannerae ATCC 51259</name>
    <dbReference type="NCBI Taxonomy" id="626522"/>
    <lineage>
        <taxon>Bacteria</taxon>
        <taxon>Pseudomonadati</taxon>
        <taxon>Bacteroidota</taxon>
        <taxon>Bacteroidia</taxon>
        <taxon>Bacteroidales</taxon>
        <taxon>Prevotellaceae</taxon>
        <taxon>Alloprevotella</taxon>
    </lineage>
</organism>
<keyword evidence="2" id="KW-1185">Reference proteome</keyword>
<proteinExistence type="predicted"/>
<comment type="caution">
    <text evidence="1">The sequence shown here is derived from an EMBL/GenBank/DDBJ whole genome shotgun (WGS) entry which is preliminary data.</text>
</comment>
<dbReference type="EMBL" id="ACIJ02000016">
    <property type="protein sequence ID" value="EEX72223.1"/>
    <property type="molecule type" value="Genomic_DNA"/>
</dbReference>
<sequence length="80" mass="8906">MRCAIFGVLSPNFRTIAKREVCADAPCGLIFRPALSLSPKEFCNRRTKEKGISTIAPKFLFAAHQSLYIRLCLCALILFG</sequence>
<reference evidence="1" key="1">
    <citation type="submission" date="2009-09" db="EMBL/GenBank/DDBJ databases">
        <authorList>
            <person name="Weinstock G."/>
            <person name="Sodergren E."/>
            <person name="Clifton S."/>
            <person name="Fulton L."/>
            <person name="Fulton B."/>
            <person name="Courtney L."/>
            <person name="Fronick C."/>
            <person name="Harrison M."/>
            <person name="Strong C."/>
            <person name="Farmer C."/>
            <person name="Delahaunty K."/>
            <person name="Markovic C."/>
            <person name="Hall O."/>
            <person name="Minx P."/>
            <person name="Tomlinson C."/>
            <person name="Mitreva M."/>
            <person name="Nelson J."/>
            <person name="Hou S."/>
            <person name="Wollam A."/>
            <person name="Pepin K.H."/>
            <person name="Johnson M."/>
            <person name="Bhonagiri V."/>
            <person name="Nash W.E."/>
            <person name="Warren W."/>
            <person name="Chinwalla A."/>
            <person name="Mardis E.R."/>
            <person name="Wilson R.K."/>
        </authorList>
    </citation>
    <scope>NUCLEOTIDE SEQUENCE [LARGE SCALE GENOMIC DNA]</scope>
    <source>
        <strain evidence="1">ATCC 51259</strain>
    </source>
</reference>
<protein>
    <submittedName>
        <fullName evidence="1">Uncharacterized protein</fullName>
    </submittedName>
</protein>
<dbReference type="Proteomes" id="UP000003460">
    <property type="component" value="Unassembled WGS sequence"/>
</dbReference>
<evidence type="ECO:0000313" key="1">
    <source>
        <dbReference type="EMBL" id="EEX72223.1"/>
    </source>
</evidence>
<name>C9LEQ4_9BACT</name>
<gene>
    <name evidence="1" type="ORF">GCWU000325_00684</name>
</gene>